<dbReference type="Pfam" id="PF13366">
    <property type="entry name" value="PDDEXK_3"/>
    <property type="match status" value="1"/>
</dbReference>
<organism evidence="1 2">
    <name type="scientific">Candidatus Wolfebacteria bacterium CG_4_10_14_0_8_um_filter_37_11</name>
    <dbReference type="NCBI Taxonomy" id="1975062"/>
    <lineage>
        <taxon>Bacteria</taxon>
        <taxon>Candidatus Wolfeibacteriota</taxon>
    </lineage>
</organism>
<sequence length="133" mass="15991">MIQIAEKKNKIIYPELSYLIVGICFDIHNTKGRFLREKQYCDLIEKKLKELKISYKREFKIGDSGNIIDFLIDDKIILEIKAKRLLEKEDFYQMRRYLQATNLKLGLLINFRNRYLKLTRIIKIDTNAKNKFV</sequence>
<evidence type="ECO:0000313" key="2">
    <source>
        <dbReference type="Proteomes" id="UP000230363"/>
    </source>
</evidence>
<protein>
    <submittedName>
        <fullName evidence="1">GxxExxY protein</fullName>
    </submittedName>
</protein>
<gene>
    <name evidence="1" type="ORF">COY96_01555</name>
</gene>
<reference evidence="2" key="1">
    <citation type="submission" date="2017-09" db="EMBL/GenBank/DDBJ databases">
        <title>Depth-based differentiation of microbial function through sediment-hosted aquifers and enrichment of novel symbionts in the deep terrestrial subsurface.</title>
        <authorList>
            <person name="Probst A.J."/>
            <person name="Ladd B."/>
            <person name="Jarett J.K."/>
            <person name="Geller-Mcgrath D.E."/>
            <person name="Sieber C.M.K."/>
            <person name="Emerson J.B."/>
            <person name="Anantharaman K."/>
            <person name="Thomas B.C."/>
            <person name="Malmstrom R."/>
            <person name="Stieglmeier M."/>
            <person name="Klingl A."/>
            <person name="Woyke T."/>
            <person name="Ryan C.M."/>
            <person name="Banfield J.F."/>
        </authorList>
    </citation>
    <scope>NUCLEOTIDE SEQUENCE [LARGE SCALE GENOMIC DNA]</scope>
</reference>
<proteinExistence type="predicted"/>
<dbReference type="NCBIfam" id="TIGR04256">
    <property type="entry name" value="GxxExxY"/>
    <property type="match status" value="1"/>
</dbReference>
<dbReference type="InterPro" id="IPR026350">
    <property type="entry name" value="GxxExxY"/>
</dbReference>
<dbReference type="AlphaFoldDB" id="A0A2M7Q7Y9"/>
<dbReference type="Proteomes" id="UP000230363">
    <property type="component" value="Unassembled WGS sequence"/>
</dbReference>
<dbReference type="EMBL" id="PFKZ01000058">
    <property type="protein sequence ID" value="PIY59493.1"/>
    <property type="molecule type" value="Genomic_DNA"/>
</dbReference>
<name>A0A2M7Q7Y9_9BACT</name>
<comment type="caution">
    <text evidence="1">The sequence shown here is derived from an EMBL/GenBank/DDBJ whole genome shotgun (WGS) entry which is preliminary data.</text>
</comment>
<accession>A0A2M7Q7Y9</accession>
<evidence type="ECO:0000313" key="1">
    <source>
        <dbReference type="EMBL" id="PIY59493.1"/>
    </source>
</evidence>